<sequence>MNASQGFASDTLVRTTTGVKRVGDIQVGDYLYDAGNNPVLCIGIEPPAIGKLIEINYQEFDSRERSSFLCTPNHRLALMTANTRPYSCTNKRVCWFSRCDRKNIEDQDHSSTQFCDSPSLELEEASAHRFASIRKSLNRLHCDCGGIKNVARISETEAQAQLAVSTLRGHRHHLIDPVLVNDGEEFTMSIEEHRRLCSRTGIRCFKLYRCPLALNSPIATTGERPLPVDPYFLGLWLGDGDASTTGITSTDPEISVWLERYVQRLNSSIEKGAHKLHLTKQIVSKAGSRMANGYVIKVDCFFYKIACQRGWHGYNDVLAGLRELDLLNTKSGGIPSSYVTADENTRLKVIAGLIDSDGTYRKPYSNYLFVQMTGEHKKITYDLKELALSCSISVTGVYIEMRTILAPEETPAYVVYPQHDRTHHRNGREAWS</sequence>
<protein>
    <submittedName>
        <fullName evidence="1">Uncharacterized protein</fullName>
    </submittedName>
</protein>
<evidence type="ECO:0000313" key="2">
    <source>
        <dbReference type="Proteomes" id="UP001489719"/>
    </source>
</evidence>
<evidence type="ECO:0000313" key="1">
    <source>
        <dbReference type="EMBL" id="KAK9323786.1"/>
    </source>
</evidence>
<proteinExistence type="predicted"/>
<dbReference type="EMBL" id="MU970057">
    <property type="protein sequence ID" value="KAK9323786.1"/>
    <property type="molecule type" value="Genomic_DNA"/>
</dbReference>
<name>A0ACC3TS91_9ASCO</name>
<gene>
    <name evidence="1" type="ORF">V1517DRAFT_337501</name>
</gene>
<dbReference type="Proteomes" id="UP001489719">
    <property type="component" value="Unassembled WGS sequence"/>
</dbReference>
<reference evidence="2" key="1">
    <citation type="journal article" date="2024" name="Front. Bioeng. Biotechnol.">
        <title>Genome-scale model development and genomic sequencing of the oleaginous clade Lipomyces.</title>
        <authorList>
            <person name="Czajka J.J."/>
            <person name="Han Y."/>
            <person name="Kim J."/>
            <person name="Mondo S.J."/>
            <person name="Hofstad B.A."/>
            <person name="Robles A."/>
            <person name="Haridas S."/>
            <person name="Riley R."/>
            <person name="LaButti K."/>
            <person name="Pangilinan J."/>
            <person name="Andreopoulos W."/>
            <person name="Lipzen A."/>
            <person name="Yan J."/>
            <person name="Wang M."/>
            <person name="Ng V."/>
            <person name="Grigoriev I.V."/>
            <person name="Spatafora J.W."/>
            <person name="Magnuson J.K."/>
            <person name="Baker S.E."/>
            <person name="Pomraning K.R."/>
        </authorList>
    </citation>
    <scope>NUCLEOTIDE SEQUENCE [LARGE SCALE GENOMIC DNA]</scope>
    <source>
        <strain evidence="2">CBS 10300</strain>
    </source>
</reference>
<accession>A0ACC3TS91</accession>
<keyword evidence="2" id="KW-1185">Reference proteome</keyword>
<organism evidence="1 2">
    <name type="scientific">Lipomyces orientalis</name>
    <dbReference type="NCBI Taxonomy" id="1233043"/>
    <lineage>
        <taxon>Eukaryota</taxon>
        <taxon>Fungi</taxon>
        <taxon>Dikarya</taxon>
        <taxon>Ascomycota</taxon>
        <taxon>Saccharomycotina</taxon>
        <taxon>Lipomycetes</taxon>
        <taxon>Lipomycetales</taxon>
        <taxon>Lipomycetaceae</taxon>
        <taxon>Lipomyces</taxon>
    </lineage>
</organism>
<comment type="caution">
    <text evidence="1">The sequence shown here is derived from an EMBL/GenBank/DDBJ whole genome shotgun (WGS) entry which is preliminary data.</text>
</comment>